<evidence type="ECO:0000313" key="2">
    <source>
        <dbReference type="Proteomes" id="UP000095439"/>
    </source>
</evidence>
<reference evidence="1 2" key="1">
    <citation type="submission" date="2015-09" db="EMBL/GenBank/DDBJ databases">
        <authorList>
            <consortium name="Pathogen Informatics"/>
        </authorList>
    </citation>
    <scope>NUCLEOTIDE SEQUENCE [LARGE SCALE GENOMIC DNA]</scope>
    <source>
        <strain evidence="1 2">2789STDY5608866</strain>
    </source>
</reference>
<dbReference type="AlphaFoldDB" id="A0A173W7W7"/>
<gene>
    <name evidence="1" type="ORF">ERS852423_00043</name>
</gene>
<accession>A0A173W7W7</accession>
<protein>
    <submittedName>
        <fullName evidence="1">Uncharacterized protein</fullName>
    </submittedName>
</protein>
<proteinExistence type="predicted"/>
<dbReference type="RefSeq" id="WP_055179927.1">
    <property type="nucleotide sequence ID" value="NZ_CABIWY010000001.1"/>
</dbReference>
<name>A0A173W7W7_9FIRM</name>
<dbReference type="Proteomes" id="UP000095439">
    <property type="component" value="Unassembled WGS sequence"/>
</dbReference>
<sequence>MEESRMIIKKTNEEVTFSIKVIHDALHKLVYEIVENVIDELIDKVHEHLMSLIAFMHDFLYHKTKEDRRSSCCSLHAYIKAVLFIPIAKSATFSFRNYSYRLRNVYLHRNQIRGLDTDDADSMIFA</sequence>
<organism evidence="1 2">
    <name type="scientific">Dorea longicatena</name>
    <dbReference type="NCBI Taxonomy" id="88431"/>
    <lineage>
        <taxon>Bacteria</taxon>
        <taxon>Bacillati</taxon>
        <taxon>Bacillota</taxon>
        <taxon>Clostridia</taxon>
        <taxon>Lachnospirales</taxon>
        <taxon>Lachnospiraceae</taxon>
        <taxon>Dorea</taxon>
    </lineage>
</organism>
<dbReference type="EMBL" id="CYYY01000001">
    <property type="protein sequence ID" value="CUN34557.1"/>
    <property type="molecule type" value="Genomic_DNA"/>
</dbReference>
<evidence type="ECO:0000313" key="1">
    <source>
        <dbReference type="EMBL" id="CUN34557.1"/>
    </source>
</evidence>